<dbReference type="Proteomes" id="UP001231189">
    <property type="component" value="Unassembled WGS sequence"/>
</dbReference>
<evidence type="ECO:0000313" key="2">
    <source>
        <dbReference type="EMBL" id="KAK1644343.1"/>
    </source>
</evidence>
<name>A0AAD8W5V7_LOLMU</name>
<keyword evidence="3" id="KW-1185">Reference proteome</keyword>
<evidence type="ECO:0008006" key="4">
    <source>
        <dbReference type="Google" id="ProtNLM"/>
    </source>
</evidence>
<reference evidence="2" key="1">
    <citation type="submission" date="2023-07" db="EMBL/GenBank/DDBJ databases">
        <title>A chromosome-level genome assembly of Lolium multiflorum.</title>
        <authorList>
            <person name="Chen Y."/>
            <person name="Copetti D."/>
            <person name="Kolliker R."/>
            <person name="Studer B."/>
        </authorList>
    </citation>
    <scope>NUCLEOTIDE SEQUENCE</scope>
    <source>
        <strain evidence="2">02402/16</strain>
        <tissue evidence="2">Leaf</tissue>
    </source>
</reference>
<evidence type="ECO:0000313" key="3">
    <source>
        <dbReference type="Proteomes" id="UP001231189"/>
    </source>
</evidence>
<protein>
    <recommendedName>
        <fullName evidence="4">Reverse transcriptase zinc-binding domain-containing protein</fullName>
    </recommendedName>
</protein>
<dbReference type="EMBL" id="JAUUTY010000004">
    <property type="protein sequence ID" value="KAK1644343.1"/>
    <property type="molecule type" value="Genomic_DNA"/>
</dbReference>
<organism evidence="2 3">
    <name type="scientific">Lolium multiflorum</name>
    <name type="common">Italian ryegrass</name>
    <name type="synonym">Lolium perenne subsp. multiflorum</name>
    <dbReference type="NCBI Taxonomy" id="4521"/>
    <lineage>
        <taxon>Eukaryota</taxon>
        <taxon>Viridiplantae</taxon>
        <taxon>Streptophyta</taxon>
        <taxon>Embryophyta</taxon>
        <taxon>Tracheophyta</taxon>
        <taxon>Spermatophyta</taxon>
        <taxon>Magnoliopsida</taxon>
        <taxon>Liliopsida</taxon>
        <taxon>Poales</taxon>
        <taxon>Poaceae</taxon>
        <taxon>BOP clade</taxon>
        <taxon>Pooideae</taxon>
        <taxon>Poodae</taxon>
        <taxon>Poeae</taxon>
        <taxon>Poeae Chloroplast Group 2 (Poeae type)</taxon>
        <taxon>Loliodinae</taxon>
        <taxon>Loliinae</taxon>
        <taxon>Lolium</taxon>
    </lineage>
</organism>
<dbReference type="AlphaFoldDB" id="A0AAD8W5V7"/>
<proteinExistence type="predicted"/>
<gene>
    <name evidence="2" type="ORF">QYE76_062148</name>
</gene>
<comment type="caution">
    <text evidence="2">The sequence shown here is derived from an EMBL/GenBank/DDBJ whole genome shotgun (WGS) entry which is preliminary data.</text>
</comment>
<sequence length="312" mass="34737">MRGTSHCKICGSDVEDVAHALYDCPHARRLWEEMKTIWCLPADADLQSSPFNWFQALLSQIPDHMVDTTFLVAWRAWFARNEVTHDKPLPPIEGSKRFLASYLKMIQNSKDASTESLIKGKNPMLDIGTSRPRKVKKPPDIPWVFPPFGCVKLTVDGSFRSEDKSAGTGLALRDADAVARGSRRPDGLLVEDNARPTRRPMQGQGGSGGGVAAAPVVDILHGYSNDVIQYLVVGHMSRRSRDRYTIFSIGNIHIFISEIADMTSSPTLTAYELNTFAEDQSRQEFPLKNSAFDLYNLGPTQIALVQELMVED</sequence>
<evidence type="ECO:0000256" key="1">
    <source>
        <dbReference type="SAM" id="MobiDB-lite"/>
    </source>
</evidence>
<feature type="region of interest" description="Disordered" evidence="1">
    <location>
        <begin position="187"/>
        <end position="209"/>
    </location>
</feature>
<accession>A0AAD8W5V7</accession>